<organism evidence="2 3">
    <name type="scientific">Paramarasmius palmivorus</name>
    <dbReference type="NCBI Taxonomy" id="297713"/>
    <lineage>
        <taxon>Eukaryota</taxon>
        <taxon>Fungi</taxon>
        <taxon>Dikarya</taxon>
        <taxon>Basidiomycota</taxon>
        <taxon>Agaricomycotina</taxon>
        <taxon>Agaricomycetes</taxon>
        <taxon>Agaricomycetidae</taxon>
        <taxon>Agaricales</taxon>
        <taxon>Marasmiineae</taxon>
        <taxon>Marasmiaceae</taxon>
        <taxon>Paramarasmius</taxon>
    </lineage>
</organism>
<dbReference type="EMBL" id="JAYKXP010000285">
    <property type="protein sequence ID" value="KAK7016419.1"/>
    <property type="molecule type" value="Genomic_DNA"/>
</dbReference>
<reference evidence="2 3" key="1">
    <citation type="submission" date="2024-01" db="EMBL/GenBank/DDBJ databases">
        <title>A draft genome for a cacao thread blight-causing isolate of Paramarasmius palmivorus.</title>
        <authorList>
            <person name="Baruah I.K."/>
            <person name="Bukari Y."/>
            <person name="Amoako-Attah I."/>
            <person name="Meinhardt L.W."/>
            <person name="Bailey B.A."/>
            <person name="Cohen S.P."/>
        </authorList>
    </citation>
    <scope>NUCLEOTIDE SEQUENCE [LARGE SCALE GENOMIC DNA]</scope>
    <source>
        <strain evidence="2 3">GH-12</strain>
    </source>
</reference>
<feature type="compositionally biased region" description="Acidic residues" evidence="1">
    <location>
        <begin position="182"/>
        <end position="215"/>
    </location>
</feature>
<evidence type="ECO:0000313" key="3">
    <source>
        <dbReference type="Proteomes" id="UP001383192"/>
    </source>
</evidence>
<name>A0AAW0AW47_9AGAR</name>
<gene>
    <name evidence="2" type="ORF">VNI00_018901</name>
</gene>
<feature type="compositionally biased region" description="Low complexity" evidence="1">
    <location>
        <begin position="137"/>
        <end position="157"/>
    </location>
</feature>
<evidence type="ECO:0000256" key="1">
    <source>
        <dbReference type="SAM" id="MobiDB-lite"/>
    </source>
</evidence>
<feature type="region of interest" description="Disordered" evidence="1">
    <location>
        <begin position="271"/>
        <end position="324"/>
    </location>
</feature>
<feature type="region of interest" description="Disordered" evidence="1">
    <location>
        <begin position="137"/>
        <end position="231"/>
    </location>
</feature>
<keyword evidence="3" id="KW-1185">Reference proteome</keyword>
<dbReference type="Proteomes" id="UP001383192">
    <property type="component" value="Unassembled WGS sequence"/>
</dbReference>
<dbReference type="AlphaFoldDB" id="A0AAW0AW47"/>
<comment type="caution">
    <text evidence="2">The sequence shown here is derived from an EMBL/GenBank/DDBJ whole genome shotgun (WGS) entry which is preliminary data.</text>
</comment>
<feature type="compositionally biased region" description="Basic residues" evidence="1">
    <location>
        <begin position="283"/>
        <end position="300"/>
    </location>
</feature>
<evidence type="ECO:0000313" key="2">
    <source>
        <dbReference type="EMBL" id="KAK7016419.1"/>
    </source>
</evidence>
<sequence length="324" mass="35762">MDAALKVINELSETEKAELVAEIEEEYQELLVEYNNGNAGAPTIEDDEQAVCRANLARVIQPFLHKIRQYTGLNVMLTVGRFKGVFNKEEKYDFLSLFSAPEGAPEWDKYRIEEYTDFGKKWCSWVRAVHTFEQNRDANAASSSSAPDTASGSSTSGLADVSGRGGAKSGSSKCRCAKADLESDSDEESDDEDDSDDSQESDQSDKVDESDESDNESPGPGAGASNTNQQLPFSARFQLRIPDNPTSVYDVQRVQNITANNALLAKLFESIPEQEWPSEPQKKSRKRKATNTKGKQPKVVRRSERIAKASNANNEQLDAVHPPV</sequence>
<proteinExistence type="predicted"/>
<protein>
    <submittedName>
        <fullName evidence="2">Uncharacterized protein</fullName>
    </submittedName>
</protein>
<accession>A0AAW0AW47</accession>